<proteinExistence type="predicted"/>
<reference evidence="2 3" key="1">
    <citation type="journal article" date="2021" name="Nat. Plants">
        <title>The Taxus genome provides insights into paclitaxel biosynthesis.</title>
        <authorList>
            <person name="Xiong X."/>
            <person name="Gou J."/>
            <person name="Liao Q."/>
            <person name="Li Y."/>
            <person name="Zhou Q."/>
            <person name="Bi G."/>
            <person name="Li C."/>
            <person name="Du R."/>
            <person name="Wang X."/>
            <person name="Sun T."/>
            <person name="Guo L."/>
            <person name="Liang H."/>
            <person name="Lu P."/>
            <person name="Wu Y."/>
            <person name="Zhang Z."/>
            <person name="Ro D.K."/>
            <person name="Shang Y."/>
            <person name="Huang S."/>
            <person name="Yan J."/>
        </authorList>
    </citation>
    <scope>NUCLEOTIDE SEQUENCE [LARGE SCALE GENOMIC DNA]</scope>
    <source>
        <strain evidence="2">Ta-2019</strain>
    </source>
</reference>
<keyword evidence="3" id="KW-1185">Reference proteome</keyword>
<accession>A0AA38H3V2</accession>
<feature type="region of interest" description="Disordered" evidence="1">
    <location>
        <begin position="1"/>
        <end position="46"/>
    </location>
</feature>
<organism evidence="2 3">
    <name type="scientific">Taxus chinensis</name>
    <name type="common">Chinese yew</name>
    <name type="synonym">Taxus wallichiana var. chinensis</name>
    <dbReference type="NCBI Taxonomy" id="29808"/>
    <lineage>
        <taxon>Eukaryota</taxon>
        <taxon>Viridiplantae</taxon>
        <taxon>Streptophyta</taxon>
        <taxon>Embryophyta</taxon>
        <taxon>Tracheophyta</taxon>
        <taxon>Spermatophyta</taxon>
        <taxon>Pinopsida</taxon>
        <taxon>Pinidae</taxon>
        <taxon>Conifers II</taxon>
        <taxon>Cupressales</taxon>
        <taxon>Taxaceae</taxon>
        <taxon>Taxus</taxon>
    </lineage>
</organism>
<evidence type="ECO:0000313" key="2">
    <source>
        <dbReference type="EMBL" id="KAH9332115.1"/>
    </source>
</evidence>
<gene>
    <name evidence="2" type="ORF">KI387_043696</name>
</gene>
<sequence>MKKREEEGDEMDAEDAMDGSEHCNSKKTPKRMSMMRSSASGLKKSHLHRTVCLPLGRTKKMCWKSAHSMKETEGSSTKNSESGPRKCDIGLTSECEGTEGNIMSVELLECEG</sequence>
<protein>
    <submittedName>
        <fullName evidence="2">Uncharacterized protein</fullName>
    </submittedName>
</protein>
<comment type="caution">
    <text evidence="2">The sequence shown here is derived from an EMBL/GenBank/DDBJ whole genome shotgun (WGS) entry which is preliminary data.</text>
</comment>
<dbReference type="AlphaFoldDB" id="A0AA38H3V2"/>
<feature type="compositionally biased region" description="Acidic residues" evidence="1">
    <location>
        <begin position="7"/>
        <end position="18"/>
    </location>
</feature>
<feature type="region of interest" description="Disordered" evidence="1">
    <location>
        <begin position="64"/>
        <end position="86"/>
    </location>
</feature>
<evidence type="ECO:0000313" key="3">
    <source>
        <dbReference type="Proteomes" id="UP000824469"/>
    </source>
</evidence>
<evidence type="ECO:0000256" key="1">
    <source>
        <dbReference type="SAM" id="MobiDB-lite"/>
    </source>
</evidence>
<name>A0AA38H3V2_TAXCH</name>
<dbReference type="Proteomes" id="UP000824469">
    <property type="component" value="Unassembled WGS sequence"/>
</dbReference>
<dbReference type="EMBL" id="JAHRHJ020000001">
    <property type="protein sequence ID" value="KAH9332115.1"/>
    <property type="molecule type" value="Genomic_DNA"/>
</dbReference>